<evidence type="ECO:0000256" key="8">
    <source>
        <dbReference type="PIRSR" id="PIRSR609451-50"/>
    </source>
</evidence>
<name>A0A133XFV5_9RHOO</name>
<keyword evidence="5" id="KW-0574">Periplasm</keyword>
<dbReference type="EMBL" id="LODL01000035">
    <property type="protein sequence ID" value="KXB29840.1"/>
    <property type="molecule type" value="Genomic_DNA"/>
</dbReference>
<dbReference type="SUPFAM" id="SSF50969">
    <property type="entry name" value="YVTN repeat-like/Quinoprotein amine dehydrogenase"/>
    <property type="match status" value="1"/>
</dbReference>
<reference evidence="10 11" key="1">
    <citation type="submission" date="2015-12" db="EMBL/GenBank/DDBJ databases">
        <title>Nitrous oxide reduction kinetics distinguish bacteria harboring typical versus atypical NosZ.</title>
        <authorList>
            <person name="Yoon S."/>
            <person name="Nissen S."/>
            <person name="Park D."/>
            <person name="Sanford R.A."/>
            <person name="Loeffler F.E."/>
        </authorList>
    </citation>
    <scope>NUCLEOTIDE SEQUENCE [LARGE SCALE GENOMIC DNA]</scope>
    <source>
        <strain evidence="10 11">ATCC BAA-841</strain>
    </source>
</reference>
<evidence type="ECO:0000256" key="4">
    <source>
        <dbReference type="ARBA" id="ARBA00022729"/>
    </source>
</evidence>
<gene>
    <name evidence="10" type="ORF">AT959_18150</name>
</gene>
<evidence type="ECO:0000256" key="2">
    <source>
        <dbReference type="ARBA" id="ARBA00010548"/>
    </source>
</evidence>
<feature type="chain" id="PRO_5007459620" description="Amine dehydrogenase" evidence="9">
    <location>
        <begin position="24"/>
        <end position="386"/>
    </location>
</feature>
<dbReference type="GO" id="GO:0030058">
    <property type="term" value="F:aliphatic amine dehydrogenase activity"/>
    <property type="evidence" value="ECO:0007669"/>
    <property type="project" value="InterPro"/>
</dbReference>
<organism evidence="10 11">
    <name type="scientific">Dechloromonas denitrificans</name>
    <dbReference type="NCBI Taxonomy" id="281362"/>
    <lineage>
        <taxon>Bacteria</taxon>
        <taxon>Pseudomonadati</taxon>
        <taxon>Pseudomonadota</taxon>
        <taxon>Betaproteobacteria</taxon>
        <taxon>Rhodocyclales</taxon>
        <taxon>Azonexaceae</taxon>
        <taxon>Dechloromonas</taxon>
    </lineage>
</organism>
<evidence type="ECO:0000256" key="6">
    <source>
        <dbReference type="ARBA" id="ARBA00022982"/>
    </source>
</evidence>
<evidence type="ECO:0000256" key="9">
    <source>
        <dbReference type="SAM" id="SignalP"/>
    </source>
</evidence>
<evidence type="ECO:0000313" key="10">
    <source>
        <dbReference type="EMBL" id="KXB29840.1"/>
    </source>
</evidence>
<keyword evidence="11" id="KW-1185">Reference proteome</keyword>
<comment type="subcellular location">
    <subcellularLocation>
        <location evidence="1">Periplasm</location>
    </subcellularLocation>
</comment>
<dbReference type="Gene3D" id="2.130.10.10">
    <property type="entry name" value="YVTN repeat-like/Quinoprotein amine dehydrogenase"/>
    <property type="match status" value="1"/>
</dbReference>
<feature type="disulfide bond" evidence="8">
    <location>
        <begin position="183"/>
        <end position="199"/>
    </location>
</feature>
<dbReference type="AlphaFoldDB" id="A0A133XFV5"/>
<sequence length="386" mass="42369">MQKKKKLIALLVLAGLASGMAIGEPRRPPPLPEEEIKVERLAPADGNRLYVVDPAFGHMVDGRTHVLDGKSGRFLGMIGTGFGSLMLPSKDGRSLYQVTTYYPRLSRGQRTDVVEIHDTQTLVLKGEIDIPPRRAQSISYRGMLATSADGRFLYIQNATPATSVGIVDLVAGKFVAEVQTPGCWSIQAWQQGYRFSAICGDGTLLTVTLDEAGQAKSRERSAPFFDPDKDPIFIHPEIVGDERYFVSYNGNVYKVGLAGETPHFEAPWSLLDQADRKRNWRPGGLQISALHRASGTFFVNMHDKGAEGTHKNPSKEIWAVDLQSRKRLARIASNQSISVAVSQGAEPLLYGLSHDGKVQVRRVAPGYPVLRDIAGIGETPMFMEVN</sequence>
<proteinExistence type="inferred from homology"/>
<dbReference type="Proteomes" id="UP000070186">
    <property type="component" value="Unassembled WGS sequence"/>
</dbReference>
<evidence type="ECO:0000256" key="7">
    <source>
        <dbReference type="ARBA" id="ARBA00023002"/>
    </source>
</evidence>
<evidence type="ECO:0000256" key="3">
    <source>
        <dbReference type="ARBA" id="ARBA00022448"/>
    </source>
</evidence>
<evidence type="ECO:0000313" key="11">
    <source>
        <dbReference type="Proteomes" id="UP000070186"/>
    </source>
</evidence>
<dbReference type="InterPro" id="IPR011044">
    <property type="entry name" value="Quino_amine_DH_bsu"/>
</dbReference>
<comment type="similarity">
    <text evidence="2">Belongs to the aromatic amine dehydrogenase heavy chain family.</text>
</comment>
<dbReference type="GO" id="GO:0042597">
    <property type="term" value="C:periplasmic space"/>
    <property type="evidence" value="ECO:0007669"/>
    <property type="project" value="UniProtKB-SubCell"/>
</dbReference>
<feature type="signal peptide" evidence="9">
    <location>
        <begin position="1"/>
        <end position="23"/>
    </location>
</feature>
<keyword evidence="4 9" id="KW-0732">Signal</keyword>
<dbReference type="Pfam" id="PF06433">
    <property type="entry name" value="Me-amine-dh_H"/>
    <property type="match status" value="1"/>
</dbReference>
<evidence type="ECO:0000256" key="1">
    <source>
        <dbReference type="ARBA" id="ARBA00004418"/>
    </source>
</evidence>
<keyword evidence="7" id="KW-0560">Oxidoreductase</keyword>
<evidence type="ECO:0000256" key="5">
    <source>
        <dbReference type="ARBA" id="ARBA00022764"/>
    </source>
</evidence>
<dbReference type="InterPro" id="IPR009451">
    <property type="entry name" value="Metamine_DH_Hvc"/>
</dbReference>
<accession>A0A133XFV5</accession>
<dbReference type="STRING" id="281362.AT959_18150"/>
<comment type="caution">
    <text evidence="10">The sequence shown here is derived from an EMBL/GenBank/DDBJ whole genome shotgun (WGS) entry which is preliminary data.</text>
</comment>
<keyword evidence="3" id="KW-0813">Transport</keyword>
<keyword evidence="6" id="KW-0249">Electron transport</keyword>
<protein>
    <recommendedName>
        <fullName evidence="12">Amine dehydrogenase</fullName>
    </recommendedName>
</protein>
<dbReference type="InterPro" id="IPR015943">
    <property type="entry name" value="WD40/YVTN_repeat-like_dom_sf"/>
</dbReference>
<keyword evidence="8" id="KW-1015">Disulfide bond</keyword>
<evidence type="ECO:0008006" key="12">
    <source>
        <dbReference type="Google" id="ProtNLM"/>
    </source>
</evidence>
<dbReference type="RefSeq" id="WP_066886256.1">
    <property type="nucleotide sequence ID" value="NZ_LODL01000035.1"/>
</dbReference>